<proteinExistence type="predicted"/>
<keyword evidence="2" id="KW-1185">Reference proteome</keyword>
<accession>A0ACC2Z5D4</accession>
<name>A0ACC2Z5D4_9PEZI</name>
<dbReference type="Proteomes" id="UP001172680">
    <property type="component" value="Unassembled WGS sequence"/>
</dbReference>
<reference evidence="1" key="1">
    <citation type="submission" date="2022-10" db="EMBL/GenBank/DDBJ databases">
        <title>Culturing micro-colonial fungi from biological soil crusts in the Mojave desert and describing Neophaeococcomyces mojavensis, and introducing the new genera and species Taxawa tesnikishii.</title>
        <authorList>
            <person name="Kurbessoian T."/>
            <person name="Stajich J.E."/>
        </authorList>
    </citation>
    <scope>NUCLEOTIDE SEQUENCE</scope>
    <source>
        <strain evidence="1">JES_115</strain>
    </source>
</reference>
<sequence length="317" mass="34670">MASVHVTRIERRVNDALNPTKKPKTTVSTSAIFKKPLPPRTASKALKPNLKTTVEAKFVSRRNVASESVSKKPGGARKKESEHPLSVAFNESTAAYRTATFDIVKGRLDDAYHALIARLDATSPSSDANPDLAPEGNAPRANTNLQKEHADLIRQLTQPIAEEKLRIMETNRDGTATTQDVVLGAQMADFAKLVEREEGILHDLQGQHERVVSEIVALAVEILGQREAQNLIIGLGLSMSSPLANKKGKTKTVGFSDSESGDPRTSVDALRGEVDAVKERIESIGAEAVAEMEKEVELSKKERKEKKRKLAELLRNE</sequence>
<evidence type="ECO:0000313" key="2">
    <source>
        <dbReference type="Proteomes" id="UP001172680"/>
    </source>
</evidence>
<comment type="caution">
    <text evidence="1">The sequence shown here is derived from an EMBL/GenBank/DDBJ whole genome shotgun (WGS) entry which is preliminary data.</text>
</comment>
<protein>
    <submittedName>
        <fullName evidence="1">Uncharacterized protein</fullName>
    </submittedName>
</protein>
<dbReference type="EMBL" id="JAPDRP010000013">
    <property type="protein sequence ID" value="KAJ9642422.1"/>
    <property type="molecule type" value="Genomic_DNA"/>
</dbReference>
<gene>
    <name evidence="1" type="ORF">H2199_004803</name>
</gene>
<evidence type="ECO:0000313" key="1">
    <source>
        <dbReference type="EMBL" id="KAJ9642422.1"/>
    </source>
</evidence>
<organism evidence="1 2">
    <name type="scientific">Coniosporium tulheliwenetii</name>
    <dbReference type="NCBI Taxonomy" id="3383036"/>
    <lineage>
        <taxon>Eukaryota</taxon>
        <taxon>Fungi</taxon>
        <taxon>Dikarya</taxon>
        <taxon>Ascomycota</taxon>
        <taxon>Pezizomycotina</taxon>
        <taxon>Dothideomycetes</taxon>
        <taxon>Dothideomycetes incertae sedis</taxon>
        <taxon>Coniosporium</taxon>
    </lineage>
</organism>